<dbReference type="AlphaFoldDB" id="A0AAV3XTS0"/>
<reference evidence="1 2" key="1">
    <citation type="journal article" date="2021" name="Elife">
        <title>Chloroplast acquisition without the gene transfer in kleptoplastic sea slugs, Plakobranchus ocellatus.</title>
        <authorList>
            <person name="Maeda T."/>
            <person name="Takahashi S."/>
            <person name="Yoshida T."/>
            <person name="Shimamura S."/>
            <person name="Takaki Y."/>
            <person name="Nagai Y."/>
            <person name="Toyoda A."/>
            <person name="Suzuki Y."/>
            <person name="Arimoto A."/>
            <person name="Ishii H."/>
            <person name="Satoh N."/>
            <person name="Nishiyama T."/>
            <person name="Hasebe M."/>
            <person name="Maruyama T."/>
            <person name="Minagawa J."/>
            <person name="Obokata J."/>
            <person name="Shigenobu S."/>
        </authorList>
    </citation>
    <scope>NUCLEOTIDE SEQUENCE [LARGE SCALE GENOMIC DNA]</scope>
</reference>
<dbReference type="EMBL" id="BLXT01000063">
    <property type="protein sequence ID" value="GFN74235.1"/>
    <property type="molecule type" value="Genomic_DNA"/>
</dbReference>
<accession>A0AAV3XTS0</accession>
<proteinExistence type="predicted"/>
<keyword evidence="2" id="KW-1185">Reference proteome</keyword>
<dbReference type="Proteomes" id="UP000735302">
    <property type="component" value="Unassembled WGS sequence"/>
</dbReference>
<sequence length="101" mass="11541">MKHRPMIVLLQQRVWLLWKDDDEDNGCDGCGCEVLPELGGWGSKETVREQKLYGELSTDQRRKLEQLTGSFSTSFRFYSVKFNIFATTPISSSTRYEAGVA</sequence>
<comment type="caution">
    <text evidence="1">The sequence shown here is derived from an EMBL/GenBank/DDBJ whole genome shotgun (WGS) entry which is preliminary data.</text>
</comment>
<evidence type="ECO:0000313" key="1">
    <source>
        <dbReference type="EMBL" id="GFN74235.1"/>
    </source>
</evidence>
<organism evidence="1 2">
    <name type="scientific">Plakobranchus ocellatus</name>
    <dbReference type="NCBI Taxonomy" id="259542"/>
    <lineage>
        <taxon>Eukaryota</taxon>
        <taxon>Metazoa</taxon>
        <taxon>Spiralia</taxon>
        <taxon>Lophotrochozoa</taxon>
        <taxon>Mollusca</taxon>
        <taxon>Gastropoda</taxon>
        <taxon>Heterobranchia</taxon>
        <taxon>Euthyneura</taxon>
        <taxon>Panpulmonata</taxon>
        <taxon>Sacoglossa</taxon>
        <taxon>Placobranchoidea</taxon>
        <taxon>Plakobranchidae</taxon>
        <taxon>Plakobranchus</taxon>
    </lineage>
</organism>
<evidence type="ECO:0000313" key="2">
    <source>
        <dbReference type="Proteomes" id="UP000735302"/>
    </source>
</evidence>
<gene>
    <name evidence="1" type="ORF">PoB_000074100</name>
</gene>
<name>A0AAV3XTS0_9GAST</name>
<protein>
    <submittedName>
        <fullName evidence="1">Uncharacterized protein</fullName>
    </submittedName>
</protein>